<sequence length="621" mass="67325">MTTTIRNNVSEILRCLRPSNEARNPLLSRPSWINSPQSLFQAARDMSLSDLWRTRFITVAGNVLEFGWVVVVYLMSEVIIWGLSRALAPVHLEFFSSIFGMVLTFCFMAAAYLCFADVDGVYRRHIKSKVDFINVHLGLGFPIPLVMLNQSDILSGRDIACVIGNFVITNLASWAMVFALSLLVMSCVARMTGQVPDDFCLPQPITGTLPRIETSWLSDSTLDHGQQRMFGRREKVANPPRTGPDEATSETPSQRSSVVSKDPVPVSQVWHFWMSNFPLIASSLAIFLIGAPVAAATNDDRILDGCVLWFVWVLTLRLQRAFKASQLCTDMPKLKNTIVTLMNPVLFTTLLMTAYTRAKAGAYGYGSIDKVLRDFSGGTPLYVLWTSVATRTPLSDGRSPWFGAGDAALSILECGILIWGFKLYECQRQLFSLAGFLTIILATAAAAGNVFLSVLGGKLVGLNAPAALAFAARSTTLALAKPAMEALGGNLGVNAALVVSNGILGQLCYPFVLDRLGVRREDRVSRSSVNISDSDGRTSRLSLKPLLRTAQKDLPSGDDPFTISAGITVGINGAAMGVSYLYETRSRAAPYAALAMTVSGVMTVVFTTVEPFKGAVLGLAN</sequence>
<keyword evidence="2 6" id="KW-0812">Transmembrane</keyword>
<name>A0A8H5W136_9HYPO</name>
<comment type="caution">
    <text evidence="7">The sequence shown here is derived from an EMBL/GenBank/DDBJ whole genome shotgun (WGS) entry which is preliminary data.</text>
</comment>
<feature type="transmembrane region" description="Helical" evidence="6">
    <location>
        <begin position="433"/>
        <end position="454"/>
    </location>
</feature>
<feature type="transmembrane region" description="Helical" evidence="6">
    <location>
        <begin position="338"/>
        <end position="355"/>
    </location>
</feature>
<keyword evidence="4 6" id="KW-0472">Membrane</keyword>
<proteinExistence type="predicted"/>
<feature type="transmembrane region" description="Helical" evidence="6">
    <location>
        <begin position="130"/>
        <end position="150"/>
    </location>
</feature>
<evidence type="ECO:0000256" key="3">
    <source>
        <dbReference type="ARBA" id="ARBA00022989"/>
    </source>
</evidence>
<dbReference type="GeneID" id="59301028"/>
<feature type="transmembrane region" description="Helical" evidence="6">
    <location>
        <begin position="561"/>
        <end position="582"/>
    </location>
</feature>
<feature type="transmembrane region" description="Helical" evidence="6">
    <location>
        <begin position="56"/>
        <end position="74"/>
    </location>
</feature>
<dbReference type="OrthoDB" id="2502820at2759"/>
<dbReference type="InterPro" id="IPR007300">
    <property type="entry name" value="CidB/LrgB"/>
</dbReference>
<dbReference type="RefSeq" id="XP_037210309.1">
    <property type="nucleotide sequence ID" value="XM_037348758.1"/>
</dbReference>
<comment type="subcellular location">
    <subcellularLocation>
        <location evidence="1">Membrane</location>
        <topology evidence="1">Multi-pass membrane protein</topology>
    </subcellularLocation>
</comment>
<feature type="region of interest" description="Disordered" evidence="5">
    <location>
        <begin position="228"/>
        <end position="259"/>
    </location>
</feature>
<evidence type="ECO:0000256" key="5">
    <source>
        <dbReference type="SAM" id="MobiDB-lite"/>
    </source>
</evidence>
<dbReference type="PANTHER" id="PTHR30249">
    <property type="entry name" value="PUTATIVE SEROTONIN TRANSPORTER"/>
    <property type="match status" value="1"/>
</dbReference>
<dbReference type="GO" id="GO:0016020">
    <property type="term" value="C:membrane"/>
    <property type="evidence" value="ECO:0007669"/>
    <property type="project" value="UniProtKB-SubCell"/>
</dbReference>
<organism evidence="7 8">
    <name type="scientific">Fusarium tjaetaba</name>
    <dbReference type="NCBI Taxonomy" id="1567544"/>
    <lineage>
        <taxon>Eukaryota</taxon>
        <taxon>Fungi</taxon>
        <taxon>Dikarya</taxon>
        <taxon>Ascomycota</taxon>
        <taxon>Pezizomycotina</taxon>
        <taxon>Sordariomycetes</taxon>
        <taxon>Hypocreomycetidae</taxon>
        <taxon>Hypocreales</taxon>
        <taxon>Nectriaceae</taxon>
        <taxon>Fusarium</taxon>
        <taxon>Fusarium fujikuroi species complex</taxon>
    </lineage>
</organism>
<keyword evidence="8" id="KW-1185">Reference proteome</keyword>
<evidence type="ECO:0000256" key="2">
    <source>
        <dbReference type="ARBA" id="ARBA00022692"/>
    </source>
</evidence>
<feature type="transmembrane region" description="Helical" evidence="6">
    <location>
        <begin position="589"/>
        <end position="609"/>
    </location>
</feature>
<accession>A0A8H5W136</accession>
<evidence type="ECO:0000313" key="7">
    <source>
        <dbReference type="EMBL" id="KAF5645047.1"/>
    </source>
</evidence>
<feature type="transmembrane region" description="Helical" evidence="6">
    <location>
        <begin position="401"/>
        <end position="421"/>
    </location>
</feature>
<dbReference type="PANTHER" id="PTHR30249:SF0">
    <property type="entry name" value="PLASTIDAL GLYCOLATE_GLYCERATE TRANSLOCATOR 1, CHLOROPLASTIC"/>
    <property type="match status" value="1"/>
</dbReference>
<reference evidence="7 8" key="1">
    <citation type="submission" date="2020-05" db="EMBL/GenBank/DDBJ databases">
        <title>Identification and distribution of gene clusters putatively required for synthesis of sphingolipid metabolism inhibitors in phylogenetically diverse species of the filamentous fungus Fusarium.</title>
        <authorList>
            <person name="Kim H.-S."/>
            <person name="Busman M."/>
            <person name="Brown D.W."/>
            <person name="Divon H."/>
            <person name="Uhlig S."/>
            <person name="Proctor R.H."/>
        </authorList>
    </citation>
    <scope>NUCLEOTIDE SEQUENCE [LARGE SCALE GENOMIC DNA]</scope>
    <source>
        <strain evidence="7 8">NRRL 66243</strain>
    </source>
</reference>
<gene>
    <name evidence="7" type="ORF">FTJAE_2552</name>
</gene>
<evidence type="ECO:0000313" key="8">
    <source>
        <dbReference type="Proteomes" id="UP000530670"/>
    </source>
</evidence>
<feature type="transmembrane region" description="Helical" evidence="6">
    <location>
        <begin position="302"/>
        <end position="318"/>
    </location>
</feature>
<dbReference type="EMBL" id="JAAQRI010000050">
    <property type="protein sequence ID" value="KAF5645047.1"/>
    <property type="molecule type" value="Genomic_DNA"/>
</dbReference>
<evidence type="ECO:0000256" key="4">
    <source>
        <dbReference type="ARBA" id="ARBA00023136"/>
    </source>
</evidence>
<feature type="transmembrane region" description="Helical" evidence="6">
    <location>
        <begin position="94"/>
        <end position="118"/>
    </location>
</feature>
<feature type="transmembrane region" description="Helical" evidence="6">
    <location>
        <begin position="162"/>
        <end position="184"/>
    </location>
</feature>
<evidence type="ECO:0000256" key="1">
    <source>
        <dbReference type="ARBA" id="ARBA00004141"/>
    </source>
</evidence>
<keyword evidence="3 6" id="KW-1133">Transmembrane helix</keyword>
<dbReference type="AlphaFoldDB" id="A0A8H5W136"/>
<evidence type="ECO:0008006" key="9">
    <source>
        <dbReference type="Google" id="ProtNLM"/>
    </source>
</evidence>
<dbReference type="Pfam" id="PF04172">
    <property type="entry name" value="LrgB"/>
    <property type="match status" value="1"/>
</dbReference>
<dbReference type="Proteomes" id="UP000530670">
    <property type="component" value="Unassembled WGS sequence"/>
</dbReference>
<feature type="transmembrane region" description="Helical" evidence="6">
    <location>
        <begin position="277"/>
        <end position="296"/>
    </location>
</feature>
<protein>
    <recommendedName>
        <fullName evidence="9">LrgB-like protein</fullName>
    </recommendedName>
</protein>
<evidence type="ECO:0000256" key="6">
    <source>
        <dbReference type="SAM" id="Phobius"/>
    </source>
</evidence>